<feature type="region of interest" description="Disordered" evidence="1">
    <location>
        <begin position="1"/>
        <end position="20"/>
    </location>
</feature>
<name>A0A1E5T1J1_9BACT</name>
<protein>
    <recommendedName>
        <fullName evidence="4">Sensor of ECF-type sigma factor</fullName>
    </recommendedName>
</protein>
<reference evidence="2 3" key="1">
    <citation type="submission" date="2016-08" db="EMBL/GenBank/DDBJ databases">
        <title>Draft genome of Fabibacter sp. strain SK-8.</title>
        <authorList>
            <person name="Wong S.-K."/>
            <person name="Hamasaki K."/>
            <person name="Yoshizawa S."/>
        </authorList>
    </citation>
    <scope>NUCLEOTIDE SEQUENCE [LARGE SCALE GENOMIC DNA]</scope>
    <source>
        <strain evidence="2 3">SK-8</strain>
    </source>
</reference>
<evidence type="ECO:0008006" key="4">
    <source>
        <dbReference type="Google" id="ProtNLM"/>
    </source>
</evidence>
<dbReference type="STRING" id="1563681.BFP71_17755"/>
<evidence type="ECO:0000256" key="1">
    <source>
        <dbReference type="SAM" id="MobiDB-lite"/>
    </source>
</evidence>
<dbReference type="Proteomes" id="UP000095552">
    <property type="component" value="Unassembled WGS sequence"/>
</dbReference>
<gene>
    <name evidence="2" type="ORF">BFP71_17755</name>
</gene>
<dbReference type="AlphaFoldDB" id="A0A1E5T1J1"/>
<proteinExistence type="predicted"/>
<organism evidence="2 3">
    <name type="scientific">Roseivirga misakiensis</name>
    <dbReference type="NCBI Taxonomy" id="1563681"/>
    <lineage>
        <taxon>Bacteria</taxon>
        <taxon>Pseudomonadati</taxon>
        <taxon>Bacteroidota</taxon>
        <taxon>Cytophagia</taxon>
        <taxon>Cytophagales</taxon>
        <taxon>Roseivirgaceae</taxon>
        <taxon>Roseivirga</taxon>
    </lineage>
</organism>
<evidence type="ECO:0000313" key="3">
    <source>
        <dbReference type="Proteomes" id="UP000095552"/>
    </source>
</evidence>
<evidence type="ECO:0000313" key="2">
    <source>
        <dbReference type="EMBL" id="OEK05248.1"/>
    </source>
</evidence>
<accession>A0A1E5T1J1</accession>
<comment type="caution">
    <text evidence="2">The sequence shown here is derived from an EMBL/GenBank/DDBJ whole genome shotgun (WGS) entry which is preliminary data.</text>
</comment>
<keyword evidence="3" id="KW-1185">Reference proteome</keyword>
<sequence>MISSVSFAQGGNRERGPQMDREKLQAARIAYLTNRLELDTETAKVFWPLFTEYDSKKHELGRKYGSQKRALFQDGTRNVSDENADKMLEIYLEQKQAELNLEKEYLGRFKKVLSLKQVWRVIRFDSDFRRDLFERASRNRDGRKGPEGKTGL</sequence>
<dbReference type="EMBL" id="MDGQ01000005">
    <property type="protein sequence ID" value="OEK05248.1"/>
    <property type="molecule type" value="Genomic_DNA"/>
</dbReference>